<name>A0A6G4A821_9BACL</name>
<evidence type="ECO:0000256" key="1">
    <source>
        <dbReference type="ARBA" id="ARBA00004613"/>
    </source>
</evidence>
<sequence>MSIKLRSSNASYDRKGYVKFNTSSLSGPVSSAALKLYVTNIHSNTTSYTLEAKGISNDGWSESTLNATNQPSEAGTPVGTATVNQEGVYINFDVTAFINSQTDGAASFRLAGLNEDLGSDYATKENANAAARPILVVNGGGSSGGDTQAPSVPTNLTVMGKTSSSVSLTWNASTDNTGVTGYEVYNGSTLAATVPGTSATVSGLSPNTAYAFKVKAKDAAGNASGGSNQVSVTTDSDVIVGPGCTNALTSTAAIQTAMKNAKPGDVILIAPGAYIGDVSTAGDIPRTPEDPYGPGLFYSPKNGTSANHIVMKSCDPQNRATLKGVAMNDGSYGIHLTGDYWELRDLVIMNAQKGIVVDNGNHNLLNNVEVHLIGDEGVHFRDGSSYNTLEYSKIYDTGNYQAGYGEGAYVGSDESTPYEHIVIGNVIRYTVFNGDITAEHIDIKEGADGTIVEYCNFNGTGITGDNSADSFIDVKGINTVVRNNQGYRNGNANVVDAFQVRTHGSLYGTGKNNTFYNNTVNLDGVPGYVVYATSAATGTKAHDDVRINGGNLYNNNVNK</sequence>
<evidence type="ECO:0000256" key="3">
    <source>
        <dbReference type="ARBA" id="ARBA00022729"/>
    </source>
</evidence>
<dbReference type="InterPro" id="IPR006626">
    <property type="entry name" value="PbH1"/>
</dbReference>
<proteinExistence type="predicted"/>
<dbReference type="AlphaFoldDB" id="A0A6G4A821"/>
<evidence type="ECO:0000259" key="8">
    <source>
        <dbReference type="PROSITE" id="PS50853"/>
    </source>
</evidence>
<evidence type="ECO:0000256" key="6">
    <source>
        <dbReference type="ARBA" id="ARBA00023295"/>
    </source>
</evidence>
<dbReference type="SUPFAM" id="SSF51126">
    <property type="entry name" value="Pectin lyase-like"/>
    <property type="match status" value="1"/>
</dbReference>
<dbReference type="SMART" id="SM00710">
    <property type="entry name" value="PbH1"/>
    <property type="match status" value="5"/>
</dbReference>
<dbReference type="Gene3D" id="2.160.20.10">
    <property type="entry name" value="Single-stranded right-handed beta-helix, Pectin lyase-like"/>
    <property type="match status" value="1"/>
</dbReference>
<evidence type="ECO:0000313" key="9">
    <source>
        <dbReference type="EMBL" id="NEW09767.1"/>
    </source>
</evidence>
<dbReference type="Pfam" id="PF00041">
    <property type="entry name" value="fn3"/>
    <property type="match status" value="1"/>
</dbReference>
<dbReference type="InterPro" id="IPR003961">
    <property type="entry name" value="FN3_dom"/>
</dbReference>
<evidence type="ECO:0000256" key="4">
    <source>
        <dbReference type="ARBA" id="ARBA00022801"/>
    </source>
</evidence>
<dbReference type="GO" id="GO:0016798">
    <property type="term" value="F:hydrolase activity, acting on glycosyl bonds"/>
    <property type="evidence" value="ECO:0007669"/>
    <property type="project" value="UniProtKB-KW"/>
</dbReference>
<keyword evidence="5" id="KW-0119">Carbohydrate metabolism</keyword>
<organism evidence="9">
    <name type="scientific">Paenibacillus sp. SYP-B3998</name>
    <dbReference type="NCBI Taxonomy" id="2678564"/>
    <lineage>
        <taxon>Bacteria</taxon>
        <taxon>Bacillati</taxon>
        <taxon>Bacillota</taxon>
        <taxon>Bacilli</taxon>
        <taxon>Bacillales</taxon>
        <taxon>Paenibacillaceae</taxon>
        <taxon>Paenibacillus</taxon>
    </lineage>
</organism>
<dbReference type="SUPFAM" id="SSF49265">
    <property type="entry name" value="Fibronectin type III"/>
    <property type="match status" value="1"/>
</dbReference>
<gene>
    <name evidence="9" type="ORF">GK047_27990</name>
</gene>
<accession>A0A6G4A821</accession>
<dbReference type="Gene3D" id="2.60.40.10">
    <property type="entry name" value="Immunoglobulins"/>
    <property type="match status" value="1"/>
</dbReference>
<keyword evidence="4" id="KW-0378">Hydrolase</keyword>
<dbReference type="InterPro" id="IPR036116">
    <property type="entry name" value="FN3_sf"/>
</dbReference>
<protein>
    <submittedName>
        <fullName evidence="9">Fibronectin type III domain-containing protein</fullName>
    </submittedName>
</protein>
<comment type="caution">
    <text evidence="9">The sequence shown here is derived from an EMBL/GenBank/DDBJ whole genome shotgun (WGS) entry which is preliminary data.</text>
</comment>
<dbReference type="PRINTS" id="PR00014">
    <property type="entry name" value="FNTYPEIII"/>
</dbReference>
<evidence type="ECO:0000256" key="7">
    <source>
        <dbReference type="ARBA" id="ARBA00023326"/>
    </source>
</evidence>
<dbReference type="InterPro" id="IPR012334">
    <property type="entry name" value="Pectin_lyas_fold"/>
</dbReference>
<dbReference type="SMART" id="SM00060">
    <property type="entry name" value="FN3"/>
    <property type="match status" value="1"/>
</dbReference>
<dbReference type="InterPro" id="IPR013783">
    <property type="entry name" value="Ig-like_fold"/>
</dbReference>
<comment type="subcellular location">
    <subcellularLocation>
        <location evidence="1">Secreted</location>
    </subcellularLocation>
</comment>
<keyword evidence="6" id="KW-0326">Glycosidase</keyword>
<dbReference type="InterPro" id="IPR055372">
    <property type="entry name" value="CBM96"/>
</dbReference>
<evidence type="ECO:0000256" key="2">
    <source>
        <dbReference type="ARBA" id="ARBA00022525"/>
    </source>
</evidence>
<dbReference type="Pfam" id="PF24517">
    <property type="entry name" value="CBM96"/>
    <property type="match status" value="1"/>
</dbReference>
<dbReference type="FunFam" id="2.60.40.10:FF:001114">
    <property type="entry name" value="Chitinase A1"/>
    <property type="match status" value="1"/>
</dbReference>
<feature type="domain" description="Fibronectin type-III" evidence="8">
    <location>
        <begin position="152"/>
        <end position="237"/>
    </location>
</feature>
<keyword evidence="3" id="KW-0732">Signal</keyword>
<dbReference type="PROSITE" id="PS50853">
    <property type="entry name" value="FN3"/>
    <property type="match status" value="1"/>
</dbReference>
<dbReference type="EMBL" id="JAAIKC010000023">
    <property type="protein sequence ID" value="NEW09767.1"/>
    <property type="molecule type" value="Genomic_DNA"/>
</dbReference>
<dbReference type="GO" id="GO:0005576">
    <property type="term" value="C:extracellular region"/>
    <property type="evidence" value="ECO:0007669"/>
    <property type="project" value="UniProtKB-SubCell"/>
</dbReference>
<dbReference type="GO" id="GO:0000272">
    <property type="term" value="P:polysaccharide catabolic process"/>
    <property type="evidence" value="ECO:0007669"/>
    <property type="project" value="UniProtKB-KW"/>
</dbReference>
<dbReference type="InterPro" id="IPR011050">
    <property type="entry name" value="Pectin_lyase_fold/virulence"/>
</dbReference>
<evidence type="ECO:0000256" key="5">
    <source>
        <dbReference type="ARBA" id="ARBA00023277"/>
    </source>
</evidence>
<dbReference type="CDD" id="cd00063">
    <property type="entry name" value="FN3"/>
    <property type="match status" value="1"/>
</dbReference>
<reference evidence="9" key="1">
    <citation type="submission" date="2020-02" db="EMBL/GenBank/DDBJ databases">
        <authorList>
            <person name="Shen X.-R."/>
            <person name="Zhang Y.-X."/>
        </authorList>
    </citation>
    <scope>NUCLEOTIDE SEQUENCE</scope>
    <source>
        <strain evidence="9">SYP-B3998</strain>
    </source>
</reference>
<keyword evidence="2" id="KW-0964">Secreted</keyword>
<keyword evidence="7" id="KW-0624">Polysaccharide degradation</keyword>
<dbReference type="NCBIfam" id="NF033679">
    <property type="entry name" value="DNRLRE_dom"/>
    <property type="match status" value="1"/>
</dbReference>